<name>A0A1U7JD91_9HYPH</name>
<keyword evidence="13" id="KW-1185">Reference proteome</keyword>
<evidence type="ECO:0000259" key="11">
    <source>
        <dbReference type="PROSITE" id="PS50929"/>
    </source>
</evidence>
<gene>
    <name evidence="12" type="ORF">A3843_18335</name>
</gene>
<evidence type="ECO:0000256" key="7">
    <source>
        <dbReference type="ARBA" id="ARBA00023136"/>
    </source>
</evidence>
<dbReference type="PROSITE" id="PS00211">
    <property type="entry name" value="ABC_TRANSPORTER_1"/>
    <property type="match status" value="1"/>
</dbReference>
<dbReference type="InterPro" id="IPR036640">
    <property type="entry name" value="ABC1_TM_sf"/>
</dbReference>
<dbReference type="InterPro" id="IPR011527">
    <property type="entry name" value="ABC1_TM_dom"/>
</dbReference>
<comment type="subcellular location">
    <subcellularLocation>
        <location evidence="1">Cell membrane</location>
        <topology evidence="1">Multi-pass membrane protein</topology>
    </subcellularLocation>
</comment>
<dbReference type="InterPro" id="IPR017871">
    <property type="entry name" value="ABC_transporter-like_CS"/>
</dbReference>
<dbReference type="PANTHER" id="PTHR24221">
    <property type="entry name" value="ATP-BINDING CASSETTE SUB-FAMILY B"/>
    <property type="match status" value="1"/>
</dbReference>
<feature type="region of interest" description="Disordered" evidence="8">
    <location>
        <begin position="1"/>
        <end position="21"/>
    </location>
</feature>
<dbReference type="Pfam" id="PF00005">
    <property type="entry name" value="ABC_tran"/>
    <property type="match status" value="1"/>
</dbReference>
<dbReference type="GO" id="GO:0005524">
    <property type="term" value="F:ATP binding"/>
    <property type="evidence" value="ECO:0007669"/>
    <property type="project" value="UniProtKB-KW"/>
</dbReference>
<dbReference type="EMBL" id="LVVZ01000041">
    <property type="protein sequence ID" value="OKL42611.1"/>
    <property type="molecule type" value="Genomic_DNA"/>
</dbReference>
<feature type="compositionally biased region" description="Polar residues" evidence="8">
    <location>
        <begin position="44"/>
        <end position="58"/>
    </location>
</feature>
<organism evidence="12 13">
    <name type="scientific">Pseudovibrio exalbescens</name>
    <dbReference type="NCBI Taxonomy" id="197461"/>
    <lineage>
        <taxon>Bacteria</taxon>
        <taxon>Pseudomonadati</taxon>
        <taxon>Pseudomonadota</taxon>
        <taxon>Alphaproteobacteria</taxon>
        <taxon>Hyphomicrobiales</taxon>
        <taxon>Stappiaceae</taxon>
        <taxon>Pseudovibrio</taxon>
    </lineage>
</organism>
<sequence>MALNKKNEAADAGNRKGLHLPNDTVRGKLIYLWDHHPYRMRTPQARSTPQQADSTPLETRQETPIGPPEAFGPPRPTHLRRDETAKGNETARDGGTAGKGSTTNVDKTASDARQPSQGGGGTPPTDGGSGGGGGGGGNGSPLQVKGGSPNFRQIMAEGLAVCRKNLMIVFVFSLFVNILVLSIPIYLFQISDRVLTSRSTDTLLMLTIIVLGALAFHVLLDMMRRFILMRTAVHLETRLGGPVMNAAAKASLDGSNREFQALGDLQMIRNFITGSTLLTIFDAPIAPIFVLAVFMIHPQLGMVVCGAIGLLFVVAMINQRLTAVPFSRANAYATRANMQADAMARNSQVINAMGMVPESVMMWGKDTAESLKAQVSGQDRNVVMAGISKMVRLSTQITMLGWGAYLALESQVTGGMVIAASIIASRALAPIEGVIEGWKNMIQARSAYARIRNLLNGSPLNIDRLRLPEPKGKLDVERMLFVPKPSKKVILNGISFSLEPGESLAIIGNSGAGKSTLAKMLVGSITPTAGNIRLDRMDLRNWDPRQLGECIGYLPQDVQLFPATIKANIARMRPDATDAEIFRAAELADIHEMISGFHQGYETLISMDGAPLSGGQKQRIGLARAFYGSPRLMVLDEPNSNLDPMGEQALARAMARAKQEGISVVVITQRPSLLRSVDQIMVLKNGSVQLYGPRDQVTEQLSAAKQRARNISDEDSGPDGSLEPPRA</sequence>
<dbReference type="STRING" id="197461.A3843_18335"/>
<comment type="caution">
    <text evidence="12">The sequence shown here is derived from an EMBL/GenBank/DDBJ whole genome shotgun (WGS) entry which is preliminary data.</text>
</comment>
<dbReference type="Gene3D" id="1.20.1560.10">
    <property type="entry name" value="ABC transporter type 1, transmembrane domain"/>
    <property type="match status" value="1"/>
</dbReference>
<dbReference type="GO" id="GO:0030256">
    <property type="term" value="C:type I protein secretion system complex"/>
    <property type="evidence" value="ECO:0007669"/>
    <property type="project" value="InterPro"/>
</dbReference>
<dbReference type="SUPFAM" id="SSF52540">
    <property type="entry name" value="P-loop containing nucleoside triphosphate hydrolases"/>
    <property type="match status" value="1"/>
</dbReference>
<dbReference type="PROSITE" id="PS50893">
    <property type="entry name" value="ABC_TRANSPORTER_2"/>
    <property type="match status" value="1"/>
</dbReference>
<keyword evidence="4" id="KW-0547">Nucleotide-binding</keyword>
<dbReference type="AlphaFoldDB" id="A0A1U7JD91"/>
<dbReference type="PROSITE" id="PS50929">
    <property type="entry name" value="ABC_TM1F"/>
    <property type="match status" value="1"/>
</dbReference>
<proteinExistence type="inferred from homology"/>
<dbReference type="Proteomes" id="UP000185783">
    <property type="component" value="Unassembled WGS sequence"/>
</dbReference>
<accession>A0A1U7JD91</accession>
<dbReference type="InterPro" id="IPR003439">
    <property type="entry name" value="ABC_transporter-like_ATP-bd"/>
</dbReference>
<evidence type="ECO:0000313" key="13">
    <source>
        <dbReference type="Proteomes" id="UP000185783"/>
    </source>
</evidence>
<dbReference type="PANTHER" id="PTHR24221:SF248">
    <property type="entry name" value="ABC TRANSPORTER TRANSMEMBRANE REGION"/>
    <property type="match status" value="1"/>
</dbReference>
<feature type="compositionally biased region" description="Basic and acidic residues" evidence="8">
    <location>
        <begin position="79"/>
        <end position="92"/>
    </location>
</feature>
<feature type="region of interest" description="Disordered" evidence="8">
    <location>
        <begin position="41"/>
        <end position="146"/>
    </location>
</feature>
<feature type="domain" description="ABC transporter" evidence="10">
    <location>
        <begin position="474"/>
        <end position="710"/>
    </location>
</feature>
<protein>
    <submittedName>
        <fullName evidence="12">ABC transporter ATP-binding protein</fullName>
    </submittedName>
</protein>
<dbReference type="Pfam" id="PF00664">
    <property type="entry name" value="ABC_membrane"/>
    <property type="match status" value="1"/>
</dbReference>
<keyword evidence="5 12" id="KW-0067">ATP-binding</keyword>
<dbReference type="InterPro" id="IPR003593">
    <property type="entry name" value="AAA+_ATPase"/>
</dbReference>
<dbReference type="InterPro" id="IPR027417">
    <property type="entry name" value="P-loop_NTPase"/>
</dbReference>
<feature type="transmembrane region" description="Helical" evidence="9">
    <location>
        <begin position="271"/>
        <end position="294"/>
    </location>
</feature>
<dbReference type="GO" id="GO:0140359">
    <property type="term" value="F:ABC-type transporter activity"/>
    <property type="evidence" value="ECO:0007669"/>
    <property type="project" value="InterPro"/>
</dbReference>
<feature type="compositionally biased region" description="Polar residues" evidence="8">
    <location>
        <begin position="99"/>
        <end position="116"/>
    </location>
</feature>
<evidence type="ECO:0000256" key="4">
    <source>
        <dbReference type="ARBA" id="ARBA00022741"/>
    </source>
</evidence>
<dbReference type="NCBIfam" id="TIGR01842">
    <property type="entry name" value="type_I_sec_PrtD"/>
    <property type="match status" value="1"/>
</dbReference>
<dbReference type="InterPro" id="IPR039421">
    <property type="entry name" value="Type_1_exporter"/>
</dbReference>
<dbReference type="Gene3D" id="3.40.50.300">
    <property type="entry name" value="P-loop containing nucleotide triphosphate hydrolases"/>
    <property type="match status" value="1"/>
</dbReference>
<feature type="compositionally biased region" description="Gly residues" evidence="8">
    <location>
        <begin position="117"/>
        <end position="139"/>
    </location>
</feature>
<dbReference type="GO" id="GO:0005886">
    <property type="term" value="C:plasma membrane"/>
    <property type="evidence" value="ECO:0007669"/>
    <property type="project" value="UniProtKB-SubCell"/>
</dbReference>
<dbReference type="GO" id="GO:0030253">
    <property type="term" value="P:protein secretion by the type I secretion system"/>
    <property type="evidence" value="ECO:0007669"/>
    <property type="project" value="InterPro"/>
</dbReference>
<feature type="compositionally biased region" description="Pro residues" evidence="8">
    <location>
        <begin position="65"/>
        <end position="76"/>
    </location>
</feature>
<feature type="transmembrane region" description="Helical" evidence="9">
    <location>
        <begin position="166"/>
        <end position="190"/>
    </location>
</feature>
<evidence type="ECO:0000256" key="2">
    <source>
        <dbReference type="ARBA" id="ARBA00005417"/>
    </source>
</evidence>
<dbReference type="RefSeq" id="WP_051269482.1">
    <property type="nucleotide sequence ID" value="NZ_LVVZ01000041.1"/>
</dbReference>
<dbReference type="InterPro" id="IPR010128">
    <property type="entry name" value="ATPase_T1SS_PrtD-like"/>
</dbReference>
<dbReference type="SUPFAM" id="SSF90123">
    <property type="entry name" value="ABC transporter transmembrane region"/>
    <property type="match status" value="1"/>
</dbReference>
<evidence type="ECO:0000259" key="10">
    <source>
        <dbReference type="PROSITE" id="PS50893"/>
    </source>
</evidence>
<keyword evidence="3 9" id="KW-0812">Transmembrane</keyword>
<feature type="transmembrane region" description="Helical" evidence="9">
    <location>
        <begin position="202"/>
        <end position="220"/>
    </location>
</feature>
<evidence type="ECO:0000256" key="8">
    <source>
        <dbReference type="SAM" id="MobiDB-lite"/>
    </source>
</evidence>
<feature type="transmembrane region" description="Helical" evidence="9">
    <location>
        <begin position="300"/>
        <end position="318"/>
    </location>
</feature>
<evidence type="ECO:0000256" key="5">
    <source>
        <dbReference type="ARBA" id="ARBA00022840"/>
    </source>
</evidence>
<dbReference type="GO" id="GO:0016887">
    <property type="term" value="F:ATP hydrolysis activity"/>
    <property type="evidence" value="ECO:0007669"/>
    <property type="project" value="InterPro"/>
</dbReference>
<evidence type="ECO:0000313" key="12">
    <source>
        <dbReference type="EMBL" id="OKL42611.1"/>
    </source>
</evidence>
<evidence type="ECO:0000256" key="9">
    <source>
        <dbReference type="SAM" id="Phobius"/>
    </source>
</evidence>
<evidence type="ECO:0000256" key="3">
    <source>
        <dbReference type="ARBA" id="ARBA00022692"/>
    </source>
</evidence>
<feature type="domain" description="ABC transmembrane type-1" evidence="11">
    <location>
        <begin position="168"/>
        <end position="443"/>
    </location>
</feature>
<dbReference type="GO" id="GO:0034040">
    <property type="term" value="F:ATPase-coupled lipid transmembrane transporter activity"/>
    <property type="evidence" value="ECO:0007669"/>
    <property type="project" value="TreeGrafter"/>
</dbReference>
<feature type="region of interest" description="Disordered" evidence="8">
    <location>
        <begin position="701"/>
        <end position="727"/>
    </location>
</feature>
<dbReference type="SMART" id="SM00382">
    <property type="entry name" value="AAA"/>
    <property type="match status" value="1"/>
</dbReference>
<keyword evidence="6 9" id="KW-1133">Transmembrane helix</keyword>
<keyword evidence="7 9" id="KW-0472">Membrane</keyword>
<evidence type="ECO:0000256" key="1">
    <source>
        <dbReference type="ARBA" id="ARBA00004651"/>
    </source>
</evidence>
<evidence type="ECO:0000256" key="6">
    <source>
        <dbReference type="ARBA" id="ARBA00022989"/>
    </source>
</evidence>
<reference evidence="12 13" key="1">
    <citation type="submission" date="2016-03" db="EMBL/GenBank/DDBJ databases">
        <title>Genome sequence of Nesiotobacter sp. nov., a moderately halophilic alphaproteobacterium isolated from the Yellow Sea, China.</title>
        <authorList>
            <person name="Zhang G."/>
            <person name="Zhang R."/>
        </authorList>
    </citation>
    <scope>NUCLEOTIDE SEQUENCE [LARGE SCALE GENOMIC DNA]</scope>
    <source>
        <strain evidence="12 13">WB1-6</strain>
    </source>
</reference>
<comment type="similarity">
    <text evidence="2">Belongs to the ABC transporter superfamily.</text>
</comment>